<keyword evidence="4" id="KW-1185">Reference proteome</keyword>
<dbReference type="InterPro" id="IPR017937">
    <property type="entry name" value="Thioredoxin_CS"/>
</dbReference>
<name>A0ABM5JLK1_DIAVI</name>
<dbReference type="PROSITE" id="PS51352">
    <property type="entry name" value="THIOREDOXIN_2"/>
    <property type="match status" value="1"/>
</dbReference>
<dbReference type="PROSITE" id="PS00194">
    <property type="entry name" value="THIOREDOXIN_1"/>
    <property type="match status" value="1"/>
</dbReference>
<dbReference type="Proteomes" id="UP001652700">
    <property type="component" value="Unplaced"/>
</dbReference>
<evidence type="ECO:0000313" key="3">
    <source>
        <dbReference type="EnsemblMetazoa" id="XP_050498818.1"/>
    </source>
</evidence>
<feature type="region of interest" description="Disordered" evidence="1">
    <location>
        <begin position="108"/>
        <end position="156"/>
    </location>
</feature>
<protein>
    <recommendedName>
        <fullName evidence="2">Thioredoxin domain-containing protein</fullName>
    </recommendedName>
</protein>
<accession>A0ABM5JLK1</accession>
<dbReference type="PANTHER" id="PTHR10438:SF468">
    <property type="entry name" value="THIOREDOXIN-1-RELATED"/>
    <property type="match status" value="1"/>
</dbReference>
<evidence type="ECO:0000256" key="1">
    <source>
        <dbReference type="SAM" id="MobiDB-lite"/>
    </source>
</evidence>
<proteinExistence type="predicted"/>
<feature type="compositionally biased region" description="Basic and acidic residues" evidence="1">
    <location>
        <begin position="116"/>
        <end position="148"/>
    </location>
</feature>
<evidence type="ECO:0000259" key="2">
    <source>
        <dbReference type="PROSITE" id="PS51352"/>
    </source>
</evidence>
<dbReference type="GeneID" id="114330083"/>
<dbReference type="InterPro" id="IPR050620">
    <property type="entry name" value="Thioredoxin_H-type-like"/>
</dbReference>
<reference evidence="3" key="1">
    <citation type="submission" date="2025-05" db="UniProtKB">
        <authorList>
            <consortium name="EnsemblMetazoa"/>
        </authorList>
    </citation>
    <scope>IDENTIFICATION</scope>
</reference>
<dbReference type="InterPro" id="IPR036249">
    <property type="entry name" value="Thioredoxin-like_sf"/>
</dbReference>
<feature type="domain" description="Thioredoxin" evidence="2">
    <location>
        <begin position="1"/>
        <end position="108"/>
    </location>
</feature>
<dbReference type="InterPro" id="IPR013766">
    <property type="entry name" value="Thioredoxin_domain"/>
</dbReference>
<dbReference type="SUPFAM" id="SSF52833">
    <property type="entry name" value="Thioredoxin-like"/>
    <property type="match status" value="1"/>
</dbReference>
<dbReference type="CDD" id="cd02947">
    <property type="entry name" value="TRX_family"/>
    <property type="match status" value="1"/>
</dbReference>
<dbReference type="Pfam" id="PF00085">
    <property type="entry name" value="Thioredoxin"/>
    <property type="match status" value="1"/>
</dbReference>
<dbReference type="PANTHER" id="PTHR10438">
    <property type="entry name" value="THIOREDOXIN"/>
    <property type="match status" value="1"/>
</dbReference>
<sequence>MIIEIKEDHQMEELMTQYKSQDMLVVVEFYANWCAPCRNFVPVLHETAEKHKEMPILLVDVDTCDDIAHTYRVMATPYFLFYKKGVLVDKFAGANVKKFKFVLEEHLPIPIPDPNPQKEGKKEENSTSKDENNKQGRKSSKDERESRKSTNSTKSK</sequence>
<dbReference type="RefSeq" id="XP_050498818.1">
    <property type="nucleotide sequence ID" value="XM_050642861.1"/>
</dbReference>
<evidence type="ECO:0000313" key="4">
    <source>
        <dbReference type="Proteomes" id="UP001652700"/>
    </source>
</evidence>
<dbReference type="Gene3D" id="3.40.30.10">
    <property type="entry name" value="Glutaredoxin"/>
    <property type="match status" value="1"/>
</dbReference>
<organism evidence="3 4">
    <name type="scientific">Diabrotica virgifera virgifera</name>
    <name type="common">western corn rootworm</name>
    <dbReference type="NCBI Taxonomy" id="50390"/>
    <lineage>
        <taxon>Eukaryota</taxon>
        <taxon>Metazoa</taxon>
        <taxon>Ecdysozoa</taxon>
        <taxon>Arthropoda</taxon>
        <taxon>Hexapoda</taxon>
        <taxon>Insecta</taxon>
        <taxon>Pterygota</taxon>
        <taxon>Neoptera</taxon>
        <taxon>Endopterygota</taxon>
        <taxon>Coleoptera</taxon>
        <taxon>Polyphaga</taxon>
        <taxon>Cucujiformia</taxon>
        <taxon>Chrysomeloidea</taxon>
        <taxon>Chrysomelidae</taxon>
        <taxon>Galerucinae</taxon>
        <taxon>Diabroticina</taxon>
        <taxon>Diabroticites</taxon>
        <taxon>Diabrotica</taxon>
    </lineage>
</organism>
<dbReference type="EnsemblMetazoa" id="XM_050642861.1">
    <property type="protein sequence ID" value="XP_050498818.1"/>
    <property type="gene ID" value="LOC114330083"/>
</dbReference>